<evidence type="ECO:0000313" key="28">
    <source>
        <dbReference type="Proteomes" id="UP000001074"/>
    </source>
</evidence>
<keyword evidence="5 24" id="KW-0812">Transmembrane</keyword>
<evidence type="ECO:0000259" key="26">
    <source>
        <dbReference type="PROSITE" id="PS50929"/>
    </source>
</evidence>
<dbReference type="GO" id="GO:0042605">
    <property type="term" value="F:peptide antigen binding"/>
    <property type="evidence" value="ECO:0007669"/>
    <property type="project" value="Ensembl"/>
</dbReference>
<accession>G1PNT7</accession>
<dbReference type="GO" id="GO:0046872">
    <property type="term" value="F:metal ion binding"/>
    <property type="evidence" value="ECO:0007669"/>
    <property type="project" value="UniProtKB-KW"/>
</dbReference>
<feature type="region of interest" description="Disordered" evidence="23">
    <location>
        <begin position="1"/>
        <end position="67"/>
    </location>
</feature>
<comment type="subcellular location">
    <subcellularLocation>
        <location evidence="2">Endoplasmic reticulum membrane</location>
        <topology evidence="2">Multi-pass membrane protein</topology>
    </subcellularLocation>
</comment>
<dbReference type="PIRSF" id="PIRSF002773">
    <property type="entry name" value="ABC_prm/ATPase_B"/>
    <property type="match status" value="1"/>
</dbReference>
<evidence type="ECO:0000256" key="5">
    <source>
        <dbReference type="ARBA" id="ARBA00022692"/>
    </source>
</evidence>
<feature type="domain" description="ABC transmembrane type-1" evidence="26">
    <location>
        <begin position="243"/>
        <end position="524"/>
    </location>
</feature>
<keyword evidence="7" id="KW-0547">Nucleotide-binding</keyword>
<sequence>QARRVPGLSRSLAPPRPPSPPFHPPQPWVPALGRRPGPHRSLCPAGMAESPRPGRCTRAPTAGSGGPAPCGSLRLAWLGTALLLLADWALLRPALPAVSSLLVPAALPLLRVWVGGLIRWAGLWLGARGILWATVGTKRDSGALGGLAALEPLAAALGLALPGLALFRELVSWGAPRDADSSRLLYWGSRLDAFALNYVAALLAAALWLKLWSLVVSGGPGGSADAVRRLLGCLGAEVRRLPFVLGLLILSCLGEMAIPFFTGRLTDWILQDGSATAFTRNIVLMSILTIASAVLEFMGDGIYNSTMGRVHSRLQGQVLRAVLRQETEFFQQNQTGAITSRVTEDTATLSESVSEQLSLLLWYLVRGLCLLGLMLWGSPSLTLVTLVALPLLFLLPKKLGKWRQVLAAKVQESLAKSSQVAIEVLSAMPTVRSFANEEGEAQKFRQKQQEMNVLNQKEAVAYAVDLWISSISGMLLKVGILYAGGKLVTSGAVSSGNLVMFVLYQIQFTTAVQVLLSTYPRVQKAVGSSEKIFEYLDRIPCCPASGVLTPFGLEGLVQFQDVSFRLPQPVQMPSAAGLQGLTFTLRPGEVTALVGPNGSGKSTVAALLQNLYQPTAGTLLLDGEPLPQYEHCYLHRQVAAVGQEPQLFGRSFRENIAYGLTQKPTLEEVTAVAVASGAHSFISELPQGYDTEVGEAGGQLSGGQRQAVALARALIRKPRVLILDDATSALDANSQLRVEQLLYESPERCSRSVLLITQRLSSVEQADHILFLEGGTIWEAGTHQQLMEKRGRYWAMVQAPGGSGD</sequence>
<keyword evidence="8" id="KW-0256">Endoplasmic reticulum</keyword>
<dbReference type="InterPro" id="IPR003439">
    <property type="entry name" value="ABC_transporter-like_ATP-bd"/>
</dbReference>
<dbReference type="FunFam" id="1.20.1560.10:FF:000068">
    <property type="entry name" value="Transporter 1 ATP-binding cassette sub-family B"/>
    <property type="match status" value="1"/>
</dbReference>
<dbReference type="PRINTS" id="PR01896">
    <property type="entry name" value="TAP1PROTEIN"/>
</dbReference>
<evidence type="ECO:0000256" key="4">
    <source>
        <dbReference type="ARBA" id="ARBA00022448"/>
    </source>
</evidence>
<feature type="compositionally biased region" description="Pro residues" evidence="23">
    <location>
        <begin position="14"/>
        <end position="28"/>
    </location>
</feature>
<keyword evidence="9" id="KW-0067">ATP-binding</keyword>
<evidence type="ECO:0000256" key="11">
    <source>
        <dbReference type="ARBA" id="ARBA00022856"/>
    </source>
</evidence>
<dbReference type="FunFam" id="3.40.50.300:FF:000140">
    <property type="entry name" value="Lipid A export ATP-binding/permease protein MsbA"/>
    <property type="match status" value="1"/>
</dbReference>
<gene>
    <name evidence="27" type="primary">TAP1</name>
</gene>
<evidence type="ECO:0000256" key="21">
    <source>
        <dbReference type="ARBA" id="ARBA00081444"/>
    </source>
</evidence>
<dbReference type="OMA" id="LTMPLMD"/>
<dbReference type="GO" id="GO:0005524">
    <property type="term" value="F:ATP binding"/>
    <property type="evidence" value="ECO:0007669"/>
    <property type="project" value="UniProtKB-KW"/>
</dbReference>
<keyword evidence="14" id="KW-1278">Translocase</keyword>
<dbReference type="SMART" id="SM00382">
    <property type="entry name" value="AAA"/>
    <property type="match status" value="1"/>
</dbReference>
<dbReference type="InterPro" id="IPR036640">
    <property type="entry name" value="ABC1_TM_sf"/>
</dbReference>
<dbReference type="InterPro" id="IPR011527">
    <property type="entry name" value="ABC1_TM_dom"/>
</dbReference>
<comment type="similarity">
    <text evidence="3">Belongs to the ABC transporter superfamily. ABCB family. MHC peptide exporter (TC 3.A.1.209) subfamily.</text>
</comment>
<dbReference type="GO" id="GO:0002502">
    <property type="term" value="P:peptide antigen assembly with MHC class I protein complex"/>
    <property type="evidence" value="ECO:0007669"/>
    <property type="project" value="Ensembl"/>
</dbReference>
<name>G1PNT7_MYOLU</name>
<dbReference type="PROSITE" id="PS50893">
    <property type="entry name" value="ABC_TRANSPORTER_2"/>
    <property type="match status" value="1"/>
</dbReference>
<dbReference type="GO" id="GO:0016887">
    <property type="term" value="F:ATP hydrolysis activity"/>
    <property type="evidence" value="ECO:0007669"/>
    <property type="project" value="InterPro"/>
</dbReference>
<evidence type="ECO:0000256" key="18">
    <source>
        <dbReference type="ARBA" id="ARBA00034522"/>
    </source>
</evidence>
<feature type="domain" description="ABC transporter" evidence="25">
    <location>
        <begin position="557"/>
        <end position="799"/>
    </location>
</feature>
<keyword evidence="11" id="KW-0571">Peptide transport</keyword>
<keyword evidence="17 24" id="KW-0472">Membrane</keyword>
<evidence type="ECO:0000256" key="12">
    <source>
        <dbReference type="ARBA" id="ARBA00022859"/>
    </source>
</evidence>
<feature type="transmembrane region" description="Helical" evidence="24">
    <location>
        <begin position="241"/>
        <end position="262"/>
    </location>
</feature>
<evidence type="ECO:0000256" key="17">
    <source>
        <dbReference type="ARBA" id="ARBA00023136"/>
    </source>
</evidence>
<dbReference type="SUPFAM" id="SSF90123">
    <property type="entry name" value="ABC transporter transmembrane region"/>
    <property type="match status" value="1"/>
</dbReference>
<reference evidence="27 28" key="1">
    <citation type="journal article" date="2011" name="Nature">
        <title>A high-resolution map of human evolutionary constraint using 29 mammals.</title>
        <authorList>
            <person name="Lindblad-Toh K."/>
            <person name="Garber M."/>
            <person name="Zuk O."/>
            <person name="Lin M.F."/>
            <person name="Parker B.J."/>
            <person name="Washietl S."/>
            <person name="Kheradpour P."/>
            <person name="Ernst J."/>
            <person name="Jordan G."/>
            <person name="Mauceli E."/>
            <person name="Ward L.D."/>
            <person name="Lowe C.B."/>
            <person name="Holloway A.K."/>
            <person name="Clamp M."/>
            <person name="Gnerre S."/>
            <person name="Alfoldi J."/>
            <person name="Beal K."/>
            <person name="Chang J."/>
            <person name="Clawson H."/>
            <person name="Cuff J."/>
            <person name="Di Palma F."/>
            <person name="Fitzgerald S."/>
            <person name="Flicek P."/>
            <person name="Guttman M."/>
            <person name="Hubisz M.J."/>
            <person name="Jaffe D.B."/>
            <person name="Jungreis I."/>
            <person name="Kent W.J."/>
            <person name="Kostka D."/>
            <person name="Lara M."/>
            <person name="Martins A.L."/>
            <person name="Massingham T."/>
            <person name="Moltke I."/>
            <person name="Raney B.J."/>
            <person name="Rasmussen M.D."/>
            <person name="Robinson J."/>
            <person name="Stark A."/>
            <person name="Vilella A.J."/>
            <person name="Wen J."/>
            <person name="Xie X."/>
            <person name="Zody M.C."/>
            <person name="Baldwin J."/>
            <person name="Bloom T."/>
            <person name="Chin C.W."/>
            <person name="Heiman D."/>
            <person name="Nicol R."/>
            <person name="Nusbaum C."/>
            <person name="Young S."/>
            <person name="Wilkinson J."/>
            <person name="Worley K.C."/>
            <person name="Kovar C.L."/>
            <person name="Muzny D.M."/>
            <person name="Gibbs R.A."/>
            <person name="Cree A."/>
            <person name="Dihn H.H."/>
            <person name="Fowler G."/>
            <person name="Jhangiani S."/>
            <person name="Joshi V."/>
            <person name="Lee S."/>
            <person name="Lewis L.R."/>
            <person name="Nazareth L.V."/>
            <person name="Okwuonu G."/>
            <person name="Santibanez J."/>
            <person name="Warren W.C."/>
            <person name="Mardis E.R."/>
            <person name="Weinstock G.M."/>
            <person name="Wilson R.K."/>
            <person name="Delehaunty K."/>
            <person name="Dooling D."/>
            <person name="Fronik C."/>
            <person name="Fulton L."/>
            <person name="Fulton B."/>
            <person name="Graves T."/>
            <person name="Minx P."/>
            <person name="Sodergren E."/>
            <person name="Birney E."/>
            <person name="Margulies E.H."/>
            <person name="Herrero J."/>
            <person name="Green E.D."/>
            <person name="Haussler D."/>
            <person name="Siepel A."/>
            <person name="Goldman N."/>
            <person name="Pollard K.S."/>
            <person name="Pedersen J.S."/>
            <person name="Lander E.S."/>
            <person name="Kellis M."/>
        </authorList>
    </citation>
    <scope>NUCLEOTIDE SEQUENCE [LARGE SCALE GENOMIC DNA]</scope>
</reference>
<dbReference type="PROSITE" id="PS50929">
    <property type="entry name" value="ABC_TM1F"/>
    <property type="match status" value="1"/>
</dbReference>
<dbReference type="HOGENOM" id="CLU_000604_84_3_1"/>
<dbReference type="GO" id="GO:0043531">
    <property type="term" value="F:ADP binding"/>
    <property type="evidence" value="ECO:0007669"/>
    <property type="project" value="Ensembl"/>
</dbReference>
<dbReference type="STRING" id="59463.ENSMLUP00000012632"/>
<evidence type="ECO:0000256" key="13">
    <source>
        <dbReference type="ARBA" id="ARBA00022927"/>
    </source>
</evidence>
<evidence type="ECO:0000256" key="19">
    <source>
        <dbReference type="ARBA" id="ARBA00048240"/>
    </source>
</evidence>
<dbReference type="Gene3D" id="1.20.1560.10">
    <property type="entry name" value="ABC transporter type 1, transmembrane domain"/>
    <property type="match status" value="1"/>
</dbReference>
<dbReference type="GeneTree" id="ENSGT00940000159023"/>
<evidence type="ECO:0000256" key="1">
    <source>
        <dbReference type="ARBA" id="ARBA00001946"/>
    </source>
</evidence>
<proteinExistence type="inferred from homology"/>
<dbReference type="GO" id="GO:0015433">
    <property type="term" value="F:ABC-type peptide antigen transporter activity"/>
    <property type="evidence" value="ECO:0007669"/>
    <property type="project" value="UniProtKB-EC"/>
</dbReference>
<feature type="transmembrane region" description="Helical" evidence="24">
    <location>
        <begin position="75"/>
        <end position="91"/>
    </location>
</feature>
<dbReference type="PROSITE" id="PS00211">
    <property type="entry name" value="ABC_TRANSPORTER_1"/>
    <property type="match status" value="1"/>
</dbReference>
<feature type="transmembrane region" description="Helical" evidence="24">
    <location>
        <begin position="282"/>
        <end position="303"/>
    </location>
</feature>
<dbReference type="eggNOG" id="KOG0058">
    <property type="taxonomic scope" value="Eukaryota"/>
</dbReference>
<dbReference type="GO" id="GO:0002250">
    <property type="term" value="P:adaptive immune response"/>
    <property type="evidence" value="ECO:0007669"/>
    <property type="project" value="UniProtKB-KW"/>
</dbReference>
<dbReference type="GO" id="GO:0034451">
    <property type="term" value="C:centriolar satellite"/>
    <property type="evidence" value="ECO:0007669"/>
    <property type="project" value="Ensembl"/>
</dbReference>
<dbReference type="GO" id="GO:0019885">
    <property type="term" value="P:antigen processing and presentation of endogenous peptide antigen via MHC class I"/>
    <property type="evidence" value="ECO:0007669"/>
    <property type="project" value="Ensembl"/>
</dbReference>
<dbReference type="GO" id="GO:0006952">
    <property type="term" value="P:defense response"/>
    <property type="evidence" value="ECO:0007669"/>
    <property type="project" value="Ensembl"/>
</dbReference>
<keyword evidence="15 24" id="KW-1133">Transmembrane helix</keyword>
<evidence type="ECO:0000256" key="3">
    <source>
        <dbReference type="ARBA" id="ARBA00006493"/>
    </source>
</evidence>
<dbReference type="EC" id="7.4.2.14" evidence="18"/>
<dbReference type="PANTHER" id="PTHR43394:SF13">
    <property type="entry name" value="ANTIGEN PEPTIDE TRANSPORTER 1"/>
    <property type="match status" value="1"/>
</dbReference>
<dbReference type="Pfam" id="PF00005">
    <property type="entry name" value="ABC_tran"/>
    <property type="match status" value="1"/>
</dbReference>
<feature type="transmembrane region" description="Helical" evidence="24">
    <location>
        <begin position="143"/>
        <end position="167"/>
    </location>
</feature>
<evidence type="ECO:0000259" key="25">
    <source>
        <dbReference type="PROSITE" id="PS50893"/>
    </source>
</evidence>
<dbReference type="InterPro" id="IPR017871">
    <property type="entry name" value="ABC_transporter-like_CS"/>
</dbReference>
<dbReference type="GO" id="GO:0042825">
    <property type="term" value="C:TAP complex"/>
    <property type="evidence" value="ECO:0007669"/>
    <property type="project" value="Ensembl"/>
</dbReference>
<keyword evidence="12" id="KW-0391">Immunity</keyword>
<evidence type="ECO:0000256" key="10">
    <source>
        <dbReference type="ARBA" id="ARBA00022842"/>
    </source>
</evidence>
<evidence type="ECO:0000256" key="16">
    <source>
        <dbReference type="ARBA" id="ARBA00023130"/>
    </source>
</evidence>
<keyword evidence="16" id="KW-1064">Adaptive immunity</keyword>
<dbReference type="Proteomes" id="UP000001074">
    <property type="component" value="Unassembled WGS sequence"/>
</dbReference>
<dbReference type="NCBIfam" id="TIGR00958">
    <property type="entry name" value="3a01208"/>
    <property type="match status" value="1"/>
</dbReference>
<evidence type="ECO:0000256" key="23">
    <source>
        <dbReference type="SAM" id="MobiDB-lite"/>
    </source>
</evidence>
<dbReference type="PANTHER" id="PTHR43394">
    <property type="entry name" value="ATP-DEPENDENT PERMEASE MDL1, MITOCHONDRIAL"/>
    <property type="match status" value="1"/>
</dbReference>
<evidence type="ECO:0000256" key="14">
    <source>
        <dbReference type="ARBA" id="ARBA00022967"/>
    </source>
</evidence>
<dbReference type="InterPro" id="IPR027417">
    <property type="entry name" value="P-loop_NTPase"/>
</dbReference>
<dbReference type="GO" id="GO:0015421">
    <property type="term" value="F:ABC-type oligopeptide transporter activity"/>
    <property type="evidence" value="ECO:0007669"/>
    <property type="project" value="TreeGrafter"/>
</dbReference>
<keyword evidence="28" id="KW-1185">Reference proteome</keyword>
<evidence type="ECO:0000256" key="24">
    <source>
        <dbReference type="SAM" id="Phobius"/>
    </source>
</evidence>
<evidence type="ECO:0000256" key="8">
    <source>
        <dbReference type="ARBA" id="ARBA00022824"/>
    </source>
</evidence>
<dbReference type="GO" id="GO:0046979">
    <property type="term" value="F:TAP2 binding"/>
    <property type="evidence" value="ECO:0007669"/>
    <property type="project" value="Ensembl"/>
</dbReference>
<evidence type="ECO:0000256" key="22">
    <source>
        <dbReference type="ARBA" id="ARBA00084058"/>
    </source>
</evidence>
<comment type="catalytic activity">
    <reaction evidence="19">
        <text>a peptide antigen(in) + ATP + H2O = a peptide antigen(out) + ADP + phosphate + H(+)</text>
        <dbReference type="Rhea" id="RHEA:65972"/>
        <dbReference type="Rhea" id="RHEA-COMP:16941"/>
        <dbReference type="ChEBI" id="CHEBI:15377"/>
        <dbReference type="ChEBI" id="CHEBI:15378"/>
        <dbReference type="ChEBI" id="CHEBI:30616"/>
        <dbReference type="ChEBI" id="CHEBI:43474"/>
        <dbReference type="ChEBI" id="CHEBI:166823"/>
        <dbReference type="ChEBI" id="CHEBI:456216"/>
        <dbReference type="EC" id="7.4.2.14"/>
    </reaction>
    <physiologicalReaction direction="left-to-right" evidence="19">
        <dbReference type="Rhea" id="RHEA:65973"/>
    </physiologicalReaction>
</comment>
<feature type="transmembrane region" description="Helical" evidence="24">
    <location>
        <begin position="187"/>
        <end position="209"/>
    </location>
</feature>
<evidence type="ECO:0000256" key="6">
    <source>
        <dbReference type="ARBA" id="ARBA00022723"/>
    </source>
</evidence>
<feature type="transmembrane region" description="Helical" evidence="24">
    <location>
        <begin position="111"/>
        <end position="131"/>
    </location>
</feature>
<keyword evidence="6" id="KW-0479">Metal-binding</keyword>
<organism evidence="27 28">
    <name type="scientific">Myotis lucifugus</name>
    <name type="common">Little brown bat</name>
    <dbReference type="NCBI Taxonomy" id="59463"/>
    <lineage>
        <taxon>Eukaryota</taxon>
        <taxon>Metazoa</taxon>
        <taxon>Chordata</taxon>
        <taxon>Craniata</taxon>
        <taxon>Vertebrata</taxon>
        <taxon>Euteleostomi</taxon>
        <taxon>Mammalia</taxon>
        <taxon>Eutheria</taxon>
        <taxon>Laurasiatheria</taxon>
        <taxon>Chiroptera</taxon>
        <taxon>Yangochiroptera</taxon>
        <taxon>Vespertilionidae</taxon>
        <taxon>Myotis</taxon>
    </lineage>
</organism>
<dbReference type="AlphaFoldDB" id="G1PNT7"/>
<dbReference type="EMBL" id="AAPE02055732">
    <property type="status" value="NOT_ANNOTATED_CDS"/>
    <property type="molecule type" value="Genomic_DNA"/>
</dbReference>
<dbReference type="Ensembl" id="ENSMLUT00000013884.2">
    <property type="protein sequence ID" value="ENSMLUP00000012632.2"/>
    <property type="gene ID" value="ENSMLUG00000013880.2"/>
</dbReference>
<evidence type="ECO:0000256" key="15">
    <source>
        <dbReference type="ARBA" id="ARBA00022989"/>
    </source>
</evidence>
<protein>
    <recommendedName>
        <fullName evidence="20">Antigen peptide transporter 1</fullName>
        <ecNumber evidence="18">7.4.2.14</ecNumber>
    </recommendedName>
    <alternativeName>
        <fullName evidence="22">ATP-binding cassette sub-family B member 2</fullName>
    </alternativeName>
    <alternativeName>
        <fullName evidence="21">Peptide transporter TAP1</fullName>
    </alternativeName>
</protein>
<evidence type="ECO:0000256" key="7">
    <source>
        <dbReference type="ARBA" id="ARBA00022741"/>
    </source>
</evidence>
<evidence type="ECO:0000256" key="2">
    <source>
        <dbReference type="ARBA" id="ARBA00004477"/>
    </source>
</evidence>
<evidence type="ECO:0000256" key="9">
    <source>
        <dbReference type="ARBA" id="ARBA00022840"/>
    </source>
</evidence>
<dbReference type="InterPro" id="IPR003593">
    <property type="entry name" value="AAA+_ATPase"/>
</dbReference>
<dbReference type="GO" id="GO:0015031">
    <property type="term" value="P:protein transport"/>
    <property type="evidence" value="ECO:0007669"/>
    <property type="project" value="UniProtKB-KW"/>
</dbReference>
<keyword evidence="10" id="KW-0460">Magnesium</keyword>
<dbReference type="SUPFAM" id="SSF52540">
    <property type="entry name" value="P-loop containing nucleoside triphosphate hydrolases"/>
    <property type="match status" value="1"/>
</dbReference>
<reference evidence="27" key="3">
    <citation type="submission" date="2025-09" db="UniProtKB">
        <authorList>
            <consortium name="Ensembl"/>
        </authorList>
    </citation>
    <scope>IDENTIFICATION</scope>
</reference>
<evidence type="ECO:0000313" key="27">
    <source>
        <dbReference type="Ensembl" id="ENSMLUP00000012632.2"/>
    </source>
</evidence>
<comment type="cofactor">
    <cofactor evidence="1">
        <name>Mg(2+)</name>
        <dbReference type="ChEBI" id="CHEBI:18420"/>
    </cofactor>
</comment>
<dbReference type="InParanoid" id="G1PNT7"/>
<dbReference type="InterPro" id="IPR039421">
    <property type="entry name" value="Type_1_exporter"/>
</dbReference>
<evidence type="ECO:0000256" key="20">
    <source>
        <dbReference type="ARBA" id="ARBA00070707"/>
    </source>
</evidence>
<dbReference type="Gene3D" id="3.40.50.300">
    <property type="entry name" value="P-loop containing nucleotide triphosphate hydrolases"/>
    <property type="match status" value="1"/>
</dbReference>
<reference evidence="27" key="2">
    <citation type="submission" date="2025-08" db="UniProtKB">
        <authorList>
            <consortium name="Ensembl"/>
        </authorList>
    </citation>
    <scope>IDENTIFICATION</scope>
</reference>
<dbReference type="GO" id="GO:0023029">
    <property type="term" value="F:MHC class Ib protein binding"/>
    <property type="evidence" value="ECO:0007669"/>
    <property type="project" value="Ensembl"/>
</dbReference>
<keyword evidence="4" id="KW-0813">Transport</keyword>
<dbReference type="GO" id="GO:0046967">
    <property type="term" value="P:cytosol to endoplasmic reticulum transport"/>
    <property type="evidence" value="ECO:0007669"/>
    <property type="project" value="Ensembl"/>
</dbReference>
<dbReference type="InterPro" id="IPR013305">
    <property type="entry name" value="ABC_Tap-like"/>
</dbReference>
<dbReference type="Pfam" id="PF00664">
    <property type="entry name" value="ABC_membrane"/>
    <property type="match status" value="1"/>
</dbReference>
<dbReference type="GO" id="GO:0042288">
    <property type="term" value="F:MHC class I protein binding"/>
    <property type="evidence" value="ECO:0007669"/>
    <property type="project" value="Ensembl"/>
</dbReference>
<keyword evidence="13" id="KW-0653">Protein transport</keyword>